<dbReference type="EC" id="2.3.2.27" evidence="8"/>
<dbReference type="PANTHER" id="PTHR10131">
    <property type="entry name" value="TNF RECEPTOR ASSOCIATED FACTOR"/>
    <property type="match status" value="1"/>
</dbReference>
<comment type="caution">
    <text evidence="8">The sequence shown here is derived from an EMBL/GenBank/DDBJ whole genome shotgun (WGS) entry which is preliminary data.</text>
</comment>
<keyword evidence="8" id="KW-0808">Transferase</keyword>
<dbReference type="EMBL" id="CAJPWZ010000902">
    <property type="protein sequence ID" value="CAG2202934.1"/>
    <property type="molecule type" value="Genomic_DNA"/>
</dbReference>
<proteinExistence type="predicted"/>
<feature type="domain" description="TRAF-type" evidence="7">
    <location>
        <begin position="362"/>
        <end position="416"/>
    </location>
</feature>
<dbReference type="Pfam" id="PF02176">
    <property type="entry name" value="zf-TRAF"/>
    <property type="match status" value="2"/>
</dbReference>
<feature type="domain" description="TIR" evidence="6">
    <location>
        <begin position="112"/>
        <end position="251"/>
    </location>
</feature>
<keyword evidence="8" id="KW-0012">Acyltransferase</keyword>
<dbReference type="PROSITE" id="PS50104">
    <property type="entry name" value="TIR"/>
    <property type="match status" value="1"/>
</dbReference>
<dbReference type="SMART" id="SM00255">
    <property type="entry name" value="TIR"/>
    <property type="match status" value="1"/>
</dbReference>
<feature type="region of interest" description="Disordered" evidence="5">
    <location>
        <begin position="642"/>
        <end position="675"/>
    </location>
</feature>
<evidence type="ECO:0000256" key="1">
    <source>
        <dbReference type="ARBA" id="ARBA00022723"/>
    </source>
</evidence>
<reference evidence="8" key="1">
    <citation type="submission" date="2021-03" db="EMBL/GenBank/DDBJ databases">
        <authorList>
            <person name="Bekaert M."/>
        </authorList>
    </citation>
    <scope>NUCLEOTIDE SEQUENCE</scope>
</reference>
<accession>A0A8S3R2J7</accession>
<feature type="compositionally biased region" description="Basic and acidic residues" evidence="5">
    <location>
        <begin position="653"/>
        <end position="668"/>
    </location>
</feature>
<dbReference type="GO" id="GO:0007165">
    <property type="term" value="P:signal transduction"/>
    <property type="evidence" value="ECO:0007669"/>
    <property type="project" value="InterPro"/>
</dbReference>
<evidence type="ECO:0000256" key="4">
    <source>
        <dbReference type="PROSITE-ProRule" id="PRU00207"/>
    </source>
</evidence>
<keyword evidence="3 4" id="KW-0862">Zinc</keyword>
<evidence type="ECO:0000259" key="7">
    <source>
        <dbReference type="PROSITE" id="PS50145"/>
    </source>
</evidence>
<dbReference type="AlphaFoldDB" id="A0A8S3R2J7"/>
<feature type="domain" description="TRAF-type" evidence="7">
    <location>
        <begin position="472"/>
        <end position="528"/>
    </location>
</feature>
<name>A0A8S3R2J7_MYTED</name>
<feature type="zinc finger region" description="TRAF-type" evidence="4">
    <location>
        <begin position="420"/>
        <end position="468"/>
    </location>
</feature>
<dbReference type="InterPro" id="IPR000157">
    <property type="entry name" value="TIR_dom"/>
</dbReference>
<feature type="zinc finger region" description="TRAF-type" evidence="4">
    <location>
        <begin position="362"/>
        <end position="416"/>
    </location>
</feature>
<organism evidence="8 9">
    <name type="scientific">Mytilus edulis</name>
    <name type="common">Blue mussel</name>
    <dbReference type="NCBI Taxonomy" id="6550"/>
    <lineage>
        <taxon>Eukaryota</taxon>
        <taxon>Metazoa</taxon>
        <taxon>Spiralia</taxon>
        <taxon>Lophotrochozoa</taxon>
        <taxon>Mollusca</taxon>
        <taxon>Bivalvia</taxon>
        <taxon>Autobranchia</taxon>
        <taxon>Pteriomorphia</taxon>
        <taxon>Mytilida</taxon>
        <taxon>Mytiloidea</taxon>
        <taxon>Mytilidae</taxon>
        <taxon>Mytilinae</taxon>
        <taxon>Mytilus</taxon>
    </lineage>
</organism>
<evidence type="ECO:0000313" key="9">
    <source>
        <dbReference type="Proteomes" id="UP000683360"/>
    </source>
</evidence>
<evidence type="ECO:0000259" key="6">
    <source>
        <dbReference type="PROSITE" id="PS50104"/>
    </source>
</evidence>
<dbReference type="PANTHER" id="PTHR10131:SF94">
    <property type="entry name" value="TNF RECEPTOR-ASSOCIATED FACTOR 4"/>
    <property type="match status" value="1"/>
</dbReference>
<protein>
    <submittedName>
        <fullName evidence="8">TRAF6</fullName>
        <ecNumber evidence="8">2.3.2.27</ecNumber>
    </submittedName>
</protein>
<dbReference type="SUPFAM" id="SSF49599">
    <property type="entry name" value="TRAF domain-like"/>
    <property type="match status" value="3"/>
</dbReference>
<feature type="zinc finger region" description="TRAF-type" evidence="4">
    <location>
        <begin position="472"/>
        <end position="528"/>
    </location>
</feature>
<evidence type="ECO:0000256" key="3">
    <source>
        <dbReference type="ARBA" id="ARBA00022833"/>
    </source>
</evidence>
<dbReference type="OrthoDB" id="6148509at2759"/>
<feature type="domain" description="TRAF-type" evidence="7">
    <location>
        <begin position="420"/>
        <end position="468"/>
    </location>
</feature>
<dbReference type="PROSITE" id="PS50145">
    <property type="entry name" value="ZF_TRAF"/>
    <property type="match status" value="3"/>
</dbReference>
<dbReference type="SUPFAM" id="SSF52200">
    <property type="entry name" value="Toll/Interleukin receptor TIR domain"/>
    <property type="match status" value="1"/>
</dbReference>
<keyword evidence="9" id="KW-1185">Reference proteome</keyword>
<evidence type="ECO:0000256" key="5">
    <source>
        <dbReference type="SAM" id="MobiDB-lite"/>
    </source>
</evidence>
<gene>
    <name evidence="8" type="ORF">MEDL_17477</name>
</gene>
<dbReference type="InterPro" id="IPR001293">
    <property type="entry name" value="Znf_TRAF"/>
</dbReference>
<dbReference type="InterPro" id="IPR035897">
    <property type="entry name" value="Toll_tir_struct_dom_sf"/>
</dbReference>
<sequence length="755" mass="86999">MVPTRKGHVIVINIKMMLPCNKCRYQIPCPISIGYDLFIRLILQLTTDLKKQGVELYPDFPQASHPRLVRGNPGFHYFNLHLDLKTTSDKTSDIDTDTMKSKWKSFLQLQDKQYHVFASYSEDDSELVNGLLHPFENSNCLFFNPDLDGLPGQPIMRGLIEQGIEQSKITMLFITKNFLSDELCMFMANLAIWKYMKTKGIHRVLPIILQPCKIPRYLKVLNCIHVWKYTSRSSNMMYQKQAIARLTKAMLEPPPKFRRIRWNGIKTLTWTRNIVEKVKKSALKEKASNQLKHNINPFQLWRLTGVLKHCFLNCRYGHCSFACSGREFTRFISHAKVCRYKPIKCPNKACQTFLPKWCVDKHVEECLHTWITCPSVGCGEKIIRYQIEQHLLKCKHRSIICPNHHFGCDQRLTGENASKHSENCSFALILCNKCGQAMMKKDLHEHEKFCVKSETKCKLCKKTMLREEEPFHLDACLMADVACPNIGCGLTMARYKILQHKSICLHANISCANSGRGCKTRDKRINIQIHTASCPFRMSQCEFCGRKFPFKKLNSHIKRCQTMKKCLLCGLMVPRSLINIFEFVLQINMGTHERTCPRKNWQSYCDVCHKLTCGYDSLIVAAGATHFNMPVTSETRNQIDSETILYKRHSNGKRTDSDKRYSRHKSDSSDDGGPESMEAYVAAIMSMRDIPVTVNGHKEDFESSELIGGSHCAKSRKTFTGILSAASSYSVKDLEIHKAFDSDFKHFHRQRDFYS</sequence>
<dbReference type="Proteomes" id="UP000683360">
    <property type="component" value="Unassembled WGS sequence"/>
</dbReference>
<dbReference type="Gene3D" id="3.30.40.10">
    <property type="entry name" value="Zinc/RING finger domain, C3HC4 (zinc finger)"/>
    <property type="match status" value="4"/>
</dbReference>
<dbReference type="Pfam" id="PF13676">
    <property type="entry name" value="TIR_2"/>
    <property type="match status" value="1"/>
</dbReference>
<dbReference type="InterPro" id="IPR013083">
    <property type="entry name" value="Znf_RING/FYVE/PHD"/>
</dbReference>
<keyword evidence="1 4" id="KW-0479">Metal-binding</keyword>
<keyword evidence="2 4" id="KW-0863">Zinc-finger</keyword>
<dbReference type="GO" id="GO:0008270">
    <property type="term" value="F:zinc ion binding"/>
    <property type="evidence" value="ECO:0007669"/>
    <property type="project" value="UniProtKB-KW"/>
</dbReference>
<evidence type="ECO:0000256" key="2">
    <source>
        <dbReference type="ARBA" id="ARBA00022771"/>
    </source>
</evidence>
<dbReference type="Gene3D" id="3.40.50.10140">
    <property type="entry name" value="Toll/interleukin-1 receptor homology (TIR) domain"/>
    <property type="match status" value="1"/>
</dbReference>
<evidence type="ECO:0000313" key="8">
    <source>
        <dbReference type="EMBL" id="CAG2202934.1"/>
    </source>
</evidence>
<dbReference type="GO" id="GO:0061630">
    <property type="term" value="F:ubiquitin protein ligase activity"/>
    <property type="evidence" value="ECO:0007669"/>
    <property type="project" value="UniProtKB-EC"/>
</dbReference>